<dbReference type="AlphaFoldDB" id="Q2R5T8"/>
<name>Q2R5T8_ORYSJ</name>
<feature type="compositionally biased region" description="Basic residues" evidence="1">
    <location>
        <begin position="56"/>
        <end position="69"/>
    </location>
</feature>
<reference evidence="3" key="2">
    <citation type="journal article" date="2008" name="Nucleic Acids Res.">
        <title>The rice annotation project database (RAP-DB): 2008 update.</title>
        <authorList>
            <consortium name="The rice annotation project (RAP)"/>
        </authorList>
    </citation>
    <scope>GENOME REANNOTATION</scope>
    <source>
        <strain evidence="3">cv. Nipponbare</strain>
    </source>
</reference>
<dbReference type="Proteomes" id="UP000000763">
    <property type="component" value="Chromosome 11"/>
</dbReference>
<protein>
    <submittedName>
        <fullName evidence="2">Retrotransposon protein, putative, Ty3-gypsy sub-class</fullName>
    </submittedName>
</protein>
<feature type="compositionally biased region" description="Gly residues" evidence="1">
    <location>
        <begin position="80"/>
        <end position="97"/>
    </location>
</feature>
<reference evidence="3" key="1">
    <citation type="journal article" date="2005" name="Nature">
        <title>The map-based sequence of the rice genome.</title>
        <authorList>
            <consortium name="International rice genome sequencing project (IRGSP)"/>
            <person name="Matsumoto T."/>
            <person name="Wu J."/>
            <person name="Kanamori H."/>
            <person name="Katayose Y."/>
            <person name="Fujisawa M."/>
            <person name="Namiki N."/>
            <person name="Mizuno H."/>
            <person name="Yamamoto K."/>
            <person name="Antonio B.A."/>
            <person name="Baba T."/>
            <person name="Sakata K."/>
            <person name="Nagamura Y."/>
            <person name="Aoki H."/>
            <person name="Arikawa K."/>
            <person name="Arita K."/>
            <person name="Bito T."/>
            <person name="Chiden Y."/>
            <person name="Fujitsuka N."/>
            <person name="Fukunaka R."/>
            <person name="Hamada M."/>
            <person name="Harada C."/>
            <person name="Hayashi A."/>
            <person name="Hijishita S."/>
            <person name="Honda M."/>
            <person name="Hosokawa S."/>
            <person name="Ichikawa Y."/>
            <person name="Idonuma A."/>
            <person name="Iijima M."/>
            <person name="Ikeda M."/>
            <person name="Ikeno M."/>
            <person name="Ito K."/>
            <person name="Ito S."/>
            <person name="Ito T."/>
            <person name="Ito Y."/>
            <person name="Ito Y."/>
            <person name="Iwabuchi A."/>
            <person name="Kamiya K."/>
            <person name="Karasawa W."/>
            <person name="Kurita K."/>
            <person name="Katagiri S."/>
            <person name="Kikuta A."/>
            <person name="Kobayashi H."/>
            <person name="Kobayashi N."/>
            <person name="Machita K."/>
            <person name="Maehara T."/>
            <person name="Masukawa M."/>
            <person name="Mizubayashi T."/>
            <person name="Mukai Y."/>
            <person name="Nagasaki H."/>
            <person name="Nagata Y."/>
            <person name="Naito S."/>
            <person name="Nakashima M."/>
            <person name="Nakama Y."/>
            <person name="Nakamichi Y."/>
            <person name="Nakamura M."/>
            <person name="Meguro A."/>
            <person name="Negishi M."/>
            <person name="Ohta I."/>
            <person name="Ohta T."/>
            <person name="Okamoto M."/>
            <person name="Ono N."/>
            <person name="Saji S."/>
            <person name="Sakaguchi M."/>
            <person name="Sakai K."/>
            <person name="Shibata M."/>
            <person name="Shimokawa T."/>
            <person name="Song J."/>
            <person name="Takazaki Y."/>
            <person name="Terasawa K."/>
            <person name="Tsugane M."/>
            <person name="Tsuji K."/>
            <person name="Ueda S."/>
            <person name="Waki K."/>
            <person name="Yamagata H."/>
            <person name="Yamamoto M."/>
            <person name="Yamamoto S."/>
            <person name="Yamane H."/>
            <person name="Yoshiki S."/>
            <person name="Yoshihara R."/>
            <person name="Yukawa K."/>
            <person name="Zhong H."/>
            <person name="Yano M."/>
            <person name="Yuan Q."/>
            <person name="Ouyang S."/>
            <person name="Liu J."/>
            <person name="Jones K.M."/>
            <person name="Gansberger K."/>
            <person name="Moffat K."/>
            <person name="Hill J."/>
            <person name="Bera J."/>
            <person name="Fadrosh D."/>
            <person name="Jin S."/>
            <person name="Johri S."/>
            <person name="Kim M."/>
            <person name="Overton L."/>
            <person name="Reardon M."/>
            <person name="Tsitrin T."/>
            <person name="Vuong H."/>
            <person name="Weaver B."/>
            <person name="Ciecko A."/>
            <person name="Tallon L."/>
            <person name="Jackson J."/>
            <person name="Pai G."/>
            <person name="Aken S.V."/>
            <person name="Utterback T."/>
            <person name="Reidmuller S."/>
            <person name="Feldblyum T."/>
            <person name="Hsiao J."/>
            <person name="Zismann V."/>
            <person name="Iobst S."/>
            <person name="de Vazeille A.R."/>
            <person name="Buell C.R."/>
            <person name="Ying K."/>
            <person name="Li Y."/>
            <person name="Lu T."/>
            <person name="Huang Y."/>
            <person name="Zhao Q."/>
            <person name="Feng Q."/>
            <person name="Zhang L."/>
            <person name="Zhu J."/>
            <person name="Weng Q."/>
            <person name="Mu J."/>
            <person name="Lu Y."/>
            <person name="Fan D."/>
            <person name="Liu Y."/>
            <person name="Guan J."/>
            <person name="Zhang Y."/>
            <person name="Yu S."/>
            <person name="Liu X."/>
            <person name="Zhang Y."/>
            <person name="Hong G."/>
            <person name="Han B."/>
            <person name="Choisne N."/>
            <person name="Demange N."/>
            <person name="Orjeda G."/>
            <person name="Samain S."/>
            <person name="Cattolico L."/>
            <person name="Pelletier E."/>
            <person name="Couloux A."/>
            <person name="Segurens B."/>
            <person name="Wincker P."/>
            <person name="D'Hont A."/>
            <person name="Scarpelli C."/>
            <person name="Weissenbach J."/>
            <person name="Salanoubat M."/>
            <person name="Quetier F."/>
            <person name="Yu Y."/>
            <person name="Kim H.R."/>
            <person name="Rambo T."/>
            <person name="Currie J."/>
            <person name="Collura K."/>
            <person name="Luo M."/>
            <person name="Yang T."/>
            <person name="Ammiraju J.S.S."/>
            <person name="Engler F."/>
            <person name="Soderlund C."/>
            <person name="Wing R.A."/>
            <person name="Palmer L.E."/>
            <person name="de la Bastide M."/>
            <person name="Spiegel L."/>
            <person name="Nascimento L."/>
            <person name="Zutavern T."/>
            <person name="O'Shaughnessy A."/>
            <person name="Dike S."/>
            <person name="Dedhia N."/>
            <person name="Preston R."/>
            <person name="Balija V."/>
            <person name="McCombie W.R."/>
            <person name="Chow T."/>
            <person name="Chen H."/>
            <person name="Chung M."/>
            <person name="Chen C."/>
            <person name="Shaw J."/>
            <person name="Wu H."/>
            <person name="Hsiao K."/>
            <person name="Chao Y."/>
            <person name="Chu M."/>
            <person name="Cheng C."/>
            <person name="Hour A."/>
            <person name="Lee P."/>
            <person name="Lin S."/>
            <person name="Lin Y."/>
            <person name="Liou J."/>
            <person name="Liu S."/>
            <person name="Hsing Y."/>
            <person name="Raghuvanshi S."/>
            <person name="Mohanty A."/>
            <person name="Bharti A.K."/>
            <person name="Gaur A."/>
            <person name="Gupta V."/>
            <person name="Kumar D."/>
            <person name="Ravi V."/>
            <person name="Vij S."/>
            <person name="Kapur A."/>
            <person name="Khurana P."/>
            <person name="Khurana P."/>
            <person name="Khurana J.P."/>
            <person name="Tyagi A.K."/>
            <person name="Gaikwad K."/>
            <person name="Singh A."/>
            <person name="Dalal V."/>
            <person name="Srivastava S."/>
            <person name="Dixit A."/>
            <person name="Pal A.K."/>
            <person name="Ghazi I.A."/>
            <person name="Yadav M."/>
            <person name="Pandit A."/>
            <person name="Bhargava A."/>
            <person name="Sureshbabu K."/>
            <person name="Batra K."/>
            <person name="Sharma T.R."/>
            <person name="Mohapatra T."/>
            <person name="Singh N.K."/>
            <person name="Messing J."/>
            <person name="Nelson A.B."/>
            <person name="Fuks G."/>
            <person name="Kavchok S."/>
            <person name="Keizer G."/>
            <person name="Linton E."/>
            <person name="Llaca V."/>
            <person name="Song R."/>
            <person name="Tanyolac B."/>
            <person name="Young S."/>
            <person name="Ho-Il K."/>
            <person name="Hahn J.H."/>
            <person name="Sangsakoo G."/>
            <person name="Vanavichit A."/>
            <person name="de Mattos Luiz.A.T."/>
            <person name="Zimmer P.D."/>
            <person name="Malone G."/>
            <person name="Dellagostin O."/>
            <person name="de Oliveira A.C."/>
            <person name="Bevan M."/>
            <person name="Bancroft I."/>
            <person name="Minx P."/>
            <person name="Cordum H."/>
            <person name="Wilson R."/>
            <person name="Cheng Z."/>
            <person name="Jin W."/>
            <person name="Jiang J."/>
            <person name="Leong S.A."/>
            <person name="Iwama H."/>
            <person name="Gojobori T."/>
            <person name="Itoh T."/>
            <person name="Niimura Y."/>
            <person name="Fujii Y."/>
            <person name="Habara T."/>
            <person name="Sakai H."/>
            <person name="Sato Y."/>
            <person name="Wilson G."/>
            <person name="Kumar K."/>
            <person name="McCouch S."/>
            <person name="Juretic N."/>
            <person name="Hoen D."/>
            <person name="Wright S."/>
            <person name="Bruskiewich R."/>
            <person name="Bureau T."/>
            <person name="Miyao A."/>
            <person name="Hirochika H."/>
            <person name="Nishikawa T."/>
            <person name="Kadowaki K."/>
            <person name="Sugiura M."/>
            <person name="Burr B."/>
            <person name="Sasaki T."/>
        </authorList>
    </citation>
    <scope>NUCLEOTIDE SEQUENCE [LARGE SCALE GENOMIC DNA]</scope>
    <source>
        <strain evidence="3">cv. Nipponbare</strain>
    </source>
</reference>
<evidence type="ECO:0000313" key="3">
    <source>
        <dbReference type="Proteomes" id="UP000000763"/>
    </source>
</evidence>
<dbReference type="EMBL" id="AC146913">
    <property type="protein sequence ID" value="AAX94826.1"/>
    <property type="molecule type" value="Genomic_DNA"/>
</dbReference>
<feature type="region of interest" description="Disordered" evidence="1">
    <location>
        <begin position="1"/>
        <end position="101"/>
    </location>
</feature>
<feature type="compositionally biased region" description="Basic and acidic residues" evidence="1">
    <location>
        <begin position="45"/>
        <end position="55"/>
    </location>
</feature>
<proteinExistence type="predicted"/>
<sequence length="221" mass="24252">MGSGSGERSPATASGGAGGGDDRHESGGARPKTTMHVRRAAALMGEREEKEERGIPHRRARRPVRRKKATVATGDAEARTGGGGTLRGSRDGLGVGLRGMDISPAREGDRVPVRFRRCEAVAEMTHVTMKLAAAARARGLRGRWVATWARRVDTEWARETRTATWERRFRRQRLELQLQQLEVGDDQQGSENSTKNLVNALGHGELKKNSTTLFPIINCIH</sequence>
<accession>Q2R5T8</accession>
<evidence type="ECO:0000313" key="2">
    <source>
        <dbReference type="EMBL" id="AAX94826.1"/>
    </source>
</evidence>
<gene>
    <name evidence="2" type="ordered locus">LOC_Os11g23850</name>
</gene>
<organism evidence="2 3">
    <name type="scientific">Oryza sativa subsp. japonica</name>
    <name type="common">Rice</name>
    <dbReference type="NCBI Taxonomy" id="39947"/>
    <lineage>
        <taxon>Eukaryota</taxon>
        <taxon>Viridiplantae</taxon>
        <taxon>Streptophyta</taxon>
        <taxon>Embryophyta</taxon>
        <taxon>Tracheophyta</taxon>
        <taxon>Spermatophyta</taxon>
        <taxon>Magnoliopsida</taxon>
        <taxon>Liliopsida</taxon>
        <taxon>Poales</taxon>
        <taxon>Poaceae</taxon>
        <taxon>BOP clade</taxon>
        <taxon>Oryzoideae</taxon>
        <taxon>Oryzeae</taxon>
        <taxon>Oryzinae</taxon>
        <taxon>Oryza</taxon>
        <taxon>Oryza sativa</taxon>
    </lineage>
</organism>
<evidence type="ECO:0000256" key="1">
    <source>
        <dbReference type="SAM" id="MobiDB-lite"/>
    </source>
</evidence>